<evidence type="ECO:0000313" key="5">
    <source>
        <dbReference type="Proteomes" id="UP000538666"/>
    </source>
</evidence>
<feature type="region of interest" description="Disordered" evidence="2">
    <location>
        <begin position="226"/>
        <end position="245"/>
    </location>
</feature>
<dbReference type="GO" id="GO:0016628">
    <property type="term" value="F:oxidoreductase activity, acting on the CH-CH group of donors, NAD or NADP as acceptor"/>
    <property type="evidence" value="ECO:0007669"/>
    <property type="project" value="InterPro"/>
</dbReference>
<reference evidence="4 5" key="1">
    <citation type="submission" date="2020-08" db="EMBL/GenBank/DDBJ databases">
        <title>Genomic Encyclopedia of Type Strains, Phase IV (KMG-IV): sequencing the most valuable type-strain genomes for metagenomic binning, comparative biology and taxonomic classification.</title>
        <authorList>
            <person name="Goeker M."/>
        </authorList>
    </citation>
    <scope>NUCLEOTIDE SEQUENCE [LARGE SCALE GENOMIC DNA]</scope>
    <source>
        <strain evidence="4 5">DSM 103733</strain>
    </source>
</reference>
<dbReference type="GO" id="GO:0051287">
    <property type="term" value="F:NAD binding"/>
    <property type="evidence" value="ECO:0007669"/>
    <property type="project" value="InterPro"/>
</dbReference>
<feature type="domain" description="UDP-glucose/GDP-mannose dehydrogenase dimerisation" evidence="3">
    <location>
        <begin position="135"/>
        <end position="209"/>
    </location>
</feature>
<dbReference type="PANTHER" id="PTHR43491:SF2">
    <property type="entry name" value="UDP-N-ACETYL-D-MANNOSAMINE DEHYDROGENASE"/>
    <property type="match status" value="1"/>
</dbReference>
<comment type="similarity">
    <text evidence="1">Belongs to the UDP-glucose/GDP-mannose dehydrogenase family.</text>
</comment>
<sequence>MGKPLFDLISRHHHTVGVDVASRLGAIERVDFLHICYPFQIKDFIGETIRYMQLFKPKVTIINSTVGVGTTRSIAEQAGAAVVNSPVRGKHARMLEELGEYTKFIGASEPLIGHQAAEHFESLGLKTRILSSPEATELAKLTETTYFGLMIAWAQELERYCDQSGADYEEIVSFYEEVKFFPPIKYFPGVIGGHCVRPNIEILRKFDDSVILNAIEDSNQKKIQREARKGLRVQSDWPPGSASDDIAEAVGADMSAVKS</sequence>
<organism evidence="4 5">
    <name type="scientific">Silvibacterium bohemicum</name>
    <dbReference type="NCBI Taxonomy" id="1577686"/>
    <lineage>
        <taxon>Bacteria</taxon>
        <taxon>Pseudomonadati</taxon>
        <taxon>Acidobacteriota</taxon>
        <taxon>Terriglobia</taxon>
        <taxon>Terriglobales</taxon>
        <taxon>Acidobacteriaceae</taxon>
        <taxon>Silvibacterium</taxon>
    </lineage>
</organism>
<name>A0A841JSY8_9BACT</name>
<accession>A0A841JSY8</accession>
<dbReference type="Pfam" id="PF00984">
    <property type="entry name" value="UDPG_MGDP_dh"/>
    <property type="match status" value="1"/>
</dbReference>
<dbReference type="GO" id="GO:0016616">
    <property type="term" value="F:oxidoreductase activity, acting on the CH-OH group of donors, NAD or NADP as acceptor"/>
    <property type="evidence" value="ECO:0007669"/>
    <property type="project" value="InterPro"/>
</dbReference>
<dbReference type="InterPro" id="IPR028359">
    <property type="entry name" value="UDP_ManNAc/GlcNAc_DH"/>
</dbReference>
<protein>
    <submittedName>
        <fullName evidence="4">UDP-glucose 6-dehydrogenase</fullName>
    </submittedName>
</protein>
<evidence type="ECO:0000256" key="2">
    <source>
        <dbReference type="SAM" id="MobiDB-lite"/>
    </source>
</evidence>
<proteinExistence type="inferred from homology"/>
<dbReference type="PANTHER" id="PTHR43491">
    <property type="entry name" value="UDP-N-ACETYL-D-MANNOSAMINE DEHYDROGENASE"/>
    <property type="match status" value="1"/>
</dbReference>
<evidence type="ECO:0000259" key="3">
    <source>
        <dbReference type="Pfam" id="PF00984"/>
    </source>
</evidence>
<dbReference type="Gene3D" id="3.40.50.720">
    <property type="entry name" value="NAD(P)-binding Rossmann-like Domain"/>
    <property type="match status" value="1"/>
</dbReference>
<evidence type="ECO:0000313" key="4">
    <source>
        <dbReference type="EMBL" id="MBB6142879.1"/>
    </source>
</evidence>
<dbReference type="InterPro" id="IPR008927">
    <property type="entry name" value="6-PGluconate_DH-like_C_sf"/>
</dbReference>
<dbReference type="AlphaFoldDB" id="A0A841JSY8"/>
<dbReference type="SUPFAM" id="SSF48179">
    <property type="entry name" value="6-phosphogluconate dehydrogenase C-terminal domain-like"/>
    <property type="match status" value="1"/>
</dbReference>
<comment type="caution">
    <text evidence="4">The sequence shown here is derived from an EMBL/GenBank/DDBJ whole genome shotgun (WGS) entry which is preliminary data.</text>
</comment>
<dbReference type="InterPro" id="IPR014026">
    <property type="entry name" value="UDP-Glc/GDP-Man_DH_dimer"/>
</dbReference>
<keyword evidence="5" id="KW-1185">Reference proteome</keyword>
<gene>
    <name evidence="4" type="ORF">HNQ77_000823</name>
</gene>
<dbReference type="Proteomes" id="UP000538666">
    <property type="component" value="Unassembled WGS sequence"/>
</dbReference>
<dbReference type="GO" id="GO:0000271">
    <property type="term" value="P:polysaccharide biosynthetic process"/>
    <property type="evidence" value="ECO:0007669"/>
    <property type="project" value="InterPro"/>
</dbReference>
<dbReference type="EMBL" id="JACHEK010000002">
    <property type="protein sequence ID" value="MBB6142879.1"/>
    <property type="molecule type" value="Genomic_DNA"/>
</dbReference>
<evidence type="ECO:0000256" key="1">
    <source>
        <dbReference type="ARBA" id="ARBA00006601"/>
    </source>
</evidence>
<dbReference type="RefSeq" id="WP_050061837.1">
    <property type="nucleotide sequence ID" value="NZ_JACHEK010000002.1"/>
</dbReference>